<dbReference type="SUPFAM" id="SSF46689">
    <property type="entry name" value="Homeodomain-like"/>
    <property type="match status" value="1"/>
</dbReference>
<evidence type="ECO:0000259" key="5">
    <source>
        <dbReference type="PROSITE" id="PS50977"/>
    </source>
</evidence>
<protein>
    <submittedName>
        <fullName evidence="6">TetR/AcrR family transcriptional regulator</fullName>
    </submittedName>
</protein>
<keyword evidence="1" id="KW-0805">Transcription regulation</keyword>
<evidence type="ECO:0000256" key="2">
    <source>
        <dbReference type="ARBA" id="ARBA00023125"/>
    </source>
</evidence>
<dbReference type="GO" id="GO:0003700">
    <property type="term" value="F:DNA-binding transcription factor activity"/>
    <property type="evidence" value="ECO:0007669"/>
    <property type="project" value="TreeGrafter"/>
</dbReference>
<dbReference type="EMBL" id="CP056041">
    <property type="protein sequence ID" value="QKZ21422.1"/>
    <property type="molecule type" value="Genomic_DNA"/>
</dbReference>
<gene>
    <name evidence="6" type="ORF">HUT05_31245</name>
</gene>
<feature type="DNA-binding region" description="H-T-H motif" evidence="4">
    <location>
        <begin position="31"/>
        <end position="50"/>
    </location>
</feature>
<proteinExistence type="predicted"/>
<dbReference type="AlphaFoldDB" id="A0A7H8TEK9"/>
<dbReference type="PANTHER" id="PTHR30055">
    <property type="entry name" value="HTH-TYPE TRANSCRIPTIONAL REGULATOR RUTR"/>
    <property type="match status" value="1"/>
</dbReference>
<keyword evidence="7" id="KW-1185">Reference proteome</keyword>
<dbReference type="Gene3D" id="1.10.357.10">
    <property type="entry name" value="Tetracycline Repressor, domain 2"/>
    <property type="match status" value="1"/>
</dbReference>
<reference evidence="6 7" key="1">
    <citation type="submission" date="2020-06" db="EMBL/GenBank/DDBJ databases">
        <title>Genome mining for natural products.</title>
        <authorList>
            <person name="Zhang B."/>
            <person name="Shi J."/>
            <person name="Ge H."/>
        </authorList>
    </citation>
    <scope>NUCLEOTIDE SEQUENCE [LARGE SCALE GENOMIC DNA]</scope>
    <source>
        <strain evidence="6 7">NA02069</strain>
    </source>
</reference>
<dbReference type="PANTHER" id="PTHR30055:SF234">
    <property type="entry name" value="HTH-TYPE TRANSCRIPTIONAL REGULATOR BETI"/>
    <property type="match status" value="1"/>
</dbReference>
<dbReference type="SUPFAM" id="SSF48498">
    <property type="entry name" value="Tetracyclin repressor-like, C-terminal domain"/>
    <property type="match status" value="1"/>
</dbReference>
<evidence type="ECO:0000256" key="4">
    <source>
        <dbReference type="PROSITE-ProRule" id="PRU00335"/>
    </source>
</evidence>
<name>A0A7H8TEK9_STRCX</name>
<organism evidence="6 7">
    <name type="scientific">Streptomyces chartreusis</name>
    <dbReference type="NCBI Taxonomy" id="1969"/>
    <lineage>
        <taxon>Bacteria</taxon>
        <taxon>Bacillati</taxon>
        <taxon>Actinomycetota</taxon>
        <taxon>Actinomycetes</taxon>
        <taxon>Kitasatosporales</taxon>
        <taxon>Streptomycetaceae</taxon>
        <taxon>Streptomyces</taxon>
    </lineage>
</organism>
<evidence type="ECO:0000313" key="6">
    <source>
        <dbReference type="EMBL" id="QKZ21422.1"/>
    </source>
</evidence>
<evidence type="ECO:0000313" key="7">
    <source>
        <dbReference type="Proteomes" id="UP000509418"/>
    </source>
</evidence>
<evidence type="ECO:0000256" key="3">
    <source>
        <dbReference type="ARBA" id="ARBA00023163"/>
    </source>
</evidence>
<dbReference type="InterPro" id="IPR001647">
    <property type="entry name" value="HTH_TetR"/>
</dbReference>
<dbReference type="Pfam" id="PF00440">
    <property type="entry name" value="TetR_N"/>
    <property type="match status" value="1"/>
</dbReference>
<dbReference type="InterPro" id="IPR050109">
    <property type="entry name" value="HTH-type_TetR-like_transc_reg"/>
</dbReference>
<evidence type="ECO:0000256" key="1">
    <source>
        <dbReference type="ARBA" id="ARBA00023015"/>
    </source>
</evidence>
<dbReference type="PRINTS" id="PR00455">
    <property type="entry name" value="HTHTETR"/>
</dbReference>
<dbReference type="Proteomes" id="UP000509418">
    <property type="component" value="Chromosome"/>
</dbReference>
<keyword evidence="3" id="KW-0804">Transcription</keyword>
<dbReference type="RefSeq" id="WP_093746086.1">
    <property type="nucleotide sequence ID" value="NZ_CBDRGH010000006.1"/>
</dbReference>
<accession>A0A7H8TEK9</accession>
<dbReference type="InterPro" id="IPR047923">
    <property type="entry name" value="ArpA-like"/>
</dbReference>
<dbReference type="NCBIfam" id="NF041196">
    <property type="entry name" value="ScbR_bind_reg"/>
    <property type="match status" value="1"/>
</dbReference>
<dbReference type="InterPro" id="IPR036271">
    <property type="entry name" value="Tet_transcr_reg_TetR-rel_C_sf"/>
</dbReference>
<sequence>MIKQERAARTRDALLLAAAGEFRRHGYDKAKLSVISAEAGVSSGALHFHFESKAALAEALRNEASHSLRRAARLVHGRRTSALQALVDVSHALADLLRRSSVVRAGFVLSCETEPGTGLNLRQEWQCCVQQLLAEADDERTLAQGVAQQHMAGALVASTVGYEVLSRSNPEWLSCVTLTAFWELLLPTLATAQTLARLDPAGTDAAHRASATALRTGCAPAPVGPSAP</sequence>
<keyword evidence="2 4" id="KW-0238">DNA-binding</keyword>
<dbReference type="GO" id="GO:0000976">
    <property type="term" value="F:transcription cis-regulatory region binding"/>
    <property type="evidence" value="ECO:0007669"/>
    <property type="project" value="TreeGrafter"/>
</dbReference>
<dbReference type="PROSITE" id="PS50977">
    <property type="entry name" value="HTH_TETR_2"/>
    <property type="match status" value="1"/>
</dbReference>
<dbReference type="InterPro" id="IPR009057">
    <property type="entry name" value="Homeodomain-like_sf"/>
</dbReference>
<feature type="domain" description="HTH tetR-type" evidence="5">
    <location>
        <begin position="8"/>
        <end position="68"/>
    </location>
</feature>